<reference evidence="2" key="1">
    <citation type="journal article" date="2021" name="bioRxiv">
        <title>Whole Genome Assembly and Annotation of Northern Wild Rice, Zizania palustris L., Supports a Whole Genome Duplication in the Zizania Genus.</title>
        <authorList>
            <person name="Haas M."/>
            <person name="Kono T."/>
            <person name="Macchietto M."/>
            <person name="Millas R."/>
            <person name="McGilp L."/>
            <person name="Shao M."/>
            <person name="Duquette J."/>
            <person name="Hirsch C.N."/>
            <person name="Kimball J."/>
        </authorList>
    </citation>
    <scope>NUCLEOTIDE SEQUENCE</scope>
    <source>
        <tissue evidence="2">Fresh leaf tissue</tissue>
    </source>
</reference>
<dbReference type="EMBL" id="JAAALK010000289">
    <property type="protein sequence ID" value="KAG8048916.1"/>
    <property type="molecule type" value="Genomic_DNA"/>
</dbReference>
<protein>
    <submittedName>
        <fullName evidence="2">Uncharacterized protein</fullName>
    </submittedName>
</protein>
<accession>A0A8J5V650</accession>
<gene>
    <name evidence="2" type="ORF">GUJ93_ZPchr0009g1519</name>
</gene>
<name>A0A8J5V650_ZIZPA</name>
<dbReference type="Proteomes" id="UP000729402">
    <property type="component" value="Unassembled WGS sequence"/>
</dbReference>
<sequence>MVIVSPTLISPTSLRPPLHFAQHHAASLIFHIFLGPAPTHPIPSAVEYGDSLPRLLLLQSSPSVRCSDRCRLTPPYSAARLLPRHSRPPCAPTRRSMPPPSGQCRPSPCPSMVLQRLEALEAWEVEVVRVQDELSAS</sequence>
<organism evidence="2 3">
    <name type="scientific">Zizania palustris</name>
    <name type="common">Northern wild rice</name>
    <dbReference type="NCBI Taxonomy" id="103762"/>
    <lineage>
        <taxon>Eukaryota</taxon>
        <taxon>Viridiplantae</taxon>
        <taxon>Streptophyta</taxon>
        <taxon>Embryophyta</taxon>
        <taxon>Tracheophyta</taxon>
        <taxon>Spermatophyta</taxon>
        <taxon>Magnoliopsida</taxon>
        <taxon>Liliopsida</taxon>
        <taxon>Poales</taxon>
        <taxon>Poaceae</taxon>
        <taxon>BOP clade</taxon>
        <taxon>Oryzoideae</taxon>
        <taxon>Oryzeae</taxon>
        <taxon>Zizaniinae</taxon>
        <taxon>Zizania</taxon>
    </lineage>
</organism>
<evidence type="ECO:0000313" key="2">
    <source>
        <dbReference type="EMBL" id="KAG8048916.1"/>
    </source>
</evidence>
<comment type="caution">
    <text evidence="2">The sequence shown here is derived from an EMBL/GenBank/DDBJ whole genome shotgun (WGS) entry which is preliminary data.</text>
</comment>
<evidence type="ECO:0000313" key="3">
    <source>
        <dbReference type="Proteomes" id="UP000729402"/>
    </source>
</evidence>
<feature type="region of interest" description="Disordered" evidence="1">
    <location>
        <begin position="83"/>
        <end position="107"/>
    </location>
</feature>
<proteinExistence type="predicted"/>
<keyword evidence="3" id="KW-1185">Reference proteome</keyword>
<evidence type="ECO:0000256" key="1">
    <source>
        <dbReference type="SAM" id="MobiDB-lite"/>
    </source>
</evidence>
<dbReference type="AlphaFoldDB" id="A0A8J5V650"/>
<reference evidence="2" key="2">
    <citation type="submission" date="2021-02" db="EMBL/GenBank/DDBJ databases">
        <authorList>
            <person name="Kimball J.A."/>
            <person name="Haas M.W."/>
            <person name="Macchietto M."/>
            <person name="Kono T."/>
            <person name="Duquette J."/>
            <person name="Shao M."/>
        </authorList>
    </citation>
    <scope>NUCLEOTIDE SEQUENCE</scope>
    <source>
        <tissue evidence="2">Fresh leaf tissue</tissue>
    </source>
</reference>